<dbReference type="EMBL" id="NNRN01000029">
    <property type="protein sequence ID" value="OYR32433.1"/>
    <property type="molecule type" value="Genomic_DNA"/>
</dbReference>
<organism evidence="1 2">
    <name type="scientific">Brucella lupini</name>
    <dbReference type="NCBI Taxonomy" id="255457"/>
    <lineage>
        <taxon>Bacteria</taxon>
        <taxon>Pseudomonadati</taxon>
        <taxon>Pseudomonadota</taxon>
        <taxon>Alphaproteobacteria</taxon>
        <taxon>Hyphomicrobiales</taxon>
        <taxon>Brucellaceae</taxon>
        <taxon>Brucella/Ochrobactrum group</taxon>
        <taxon>Brucella</taxon>
    </lineage>
</organism>
<reference evidence="1 2" key="1">
    <citation type="submission" date="2017-07" db="EMBL/GenBank/DDBJ databases">
        <title>Draft genome of Ochrobactrum lupini type strain LUP21.</title>
        <authorList>
            <person name="Krzyzanowska D.M."/>
            <person name="Jafra S."/>
        </authorList>
    </citation>
    <scope>NUCLEOTIDE SEQUENCE [LARGE SCALE GENOMIC DNA]</scope>
    <source>
        <strain evidence="1 2">LUP21</strain>
    </source>
</reference>
<proteinExistence type="predicted"/>
<protein>
    <submittedName>
        <fullName evidence="1">Uncharacterized protein</fullName>
    </submittedName>
</protein>
<gene>
    <name evidence="1" type="ORF">CES86_0089</name>
</gene>
<accession>A0A256GZ39</accession>
<evidence type="ECO:0000313" key="2">
    <source>
        <dbReference type="Proteomes" id="UP000216363"/>
    </source>
</evidence>
<evidence type="ECO:0000313" key="1">
    <source>
        <dbReference type="EMBL" id="OYR32433.1"/>
    </source>
</evidence>
<sequence>MCTTVPKKFDFDRMDNPAAINSTISAVGSEDGLRQNRKP</sequence>
<dbReference type="Proteomes" id="UP000216363">
    <property type="component" value="Unassembled WGS sequence"/>
</dbReference>
<name>A0A256GZ39_9HYPH</name>
<comment type="caution">
    <text evidence="1">The sequence shown here is derived from an EMBL/GenBank/DDBJ whole genome shotgun (WGS) entry which is preliminary data.</text>
</comment>
<dbReference type="AlphaFoldDB" id="A0A256GZ39"/>